<comment type="caution">
    <text evidence="1">The sequence shown here is derived from an EMBL/GenBank/DDBJ whole genome shotgun (WGS) entry which is preliminary data.</text>
</comment>
<dbReference type="Proteomes" id="UP000283738">
    <property type="component" value="Unassembled WGS sequence"/>
</dbReference>
<evidence type="ECO:0000313" key="1">
    <source>
        <dbReference type="EMBL" id="RGQ45331.1"/>
    </source>
</evidence>
<proteinExistence type="predicted"/>
<sequence length="403" mass="47148">MQKTIYSKSSIERKNEYKIITRIYEEDGVRKVEKAAQNENAAYHVERMARIAKTNPYTTERVMLAPCEKIALGKVVLPYITGNRLDQQIDEHAKKHEWNAIYEDIKLLNNIIMNVEHKYPFQTCGEFEDMFGAHPQLDGYESASNVNVDMVASNIILADQIYIIDYEWDFEFLIPLKYIVYRSILLNGTINTLPDDVKGKVMELLEISKEEELIFFQMEVAFQHYITGVSLIDLYSGMSIKNYRINTDDLLNTLYTAKIVTEQNKKLIEKTFWLHEKANLKLDVKEYLGHKIRIELVDKPAIIKDLEVFTVKDNVCFKVEFTTNSDLYLYEQHYYQTVPVVEVVPQDCEFVQISYKVQKLEQNANEYIGTFIKHVHEESELQLIKNSRAWKAVTFAKKLFGKK</sequence>
<accession>A0A412B1Q8</accession>
<dbReference type="AlphaFoldDB" id="A0A412B1Q8"/>
<name>A0A412B1Q8_9FIRM</name>
<gene>
    <name evidence="1" type="ORF">DWY96_15525</name>
</gene>
<reference evidence="1 2" key="1">
    <citation type="submission" date="2018-08" db="EMBL/GenBank/DDBJ databases">
        <title>A genome reference for cultivated species of the human gut microbiota.</title>
        <authorList>
            <person name="Zou Y."/>
            <person name="Xue W."/>
            <person name="Luo G."/>
        </authorList>
    </citation>
    <scope>NUCLEOTIDE SEQUENCE [LARGE SCALE GENOMIC DNA]</scope>
    <source>
        <strain evidence="1 2">AF28-15</strain>
    </source>
</reference>
<dbReference type="RefSeq" id="WP_118111986.1">
    <property type="nucleotide sequence ID" value="NZ_QRTF01000047.1"/>
</dbReference>
<organism evidence="1 2">
    <name type="scientific">Roseburia inulinivorans</name>
    <dbReference type="NCBI Taxonomy" id="360807"/>
    <lineage>
        <taxon>Bacteria</taxon>
        <taxon>Bacillati</taxon>
        <taxon>Bacillota</taxon>
        <taxon>Clostridia</taxon>
        <taxon>Lachnospirales</taxon>
        <taxon>Lachnospiraceae</taxon>
        <taxon>Roseburia</taxon>
    </lineage>
</organism>
<dbReference type="EMBL" id="QRTF01000047">
    <property type="protein sequence ID" value="RGQ45331.1"/>
    <property type="molecule type" value="Genomic_DNA"/>
</dbReference>
<evidence type="ECO:0000313" key="2">
    <source>
        <dbReference type="Proteomes" id="UP000283738"/>
    </source>
</evidence>
<protein>
    <submittedName>
        <fullName evidence="1">Uncharacterized protein</fullName>
    </submittedName>
</protein>